<evidence type="ECO:0000313" key="2">
    <source>
        <dbReference type="EMBL" id="PBK83643.1"/>
    </source>
</evidence>
<feature type="region of interest" description="Disordered" evidence="1">
    <location>
        <begin position="46"/>
        <end position="72"/>
    </location>
</feature>
<dbReference type="EMBL" id="KZ293705">
    <property type="protein sequence ID" value="PBK83643.1"/>
    <property type="molecule type" value="Genomic_DNA"/>
</dbReference>
<feature type="compositionally biased region" description="Low complexity" evidence="1">
    <location>
        <begin position="12"/>
        <end position="24"/>
    </location>
</feature>
<dbReference type="AlphaFoldDB" id="A0A2H3D5N5"/>
<feature type="compositionally biased region" description="Polar residues" evidence="1">
    <location>
        <begin position="58"/>
        <end position="70"/>
    </location>
</feature>
<dbReference type="InParanoid" id="A0A2H3D5N5"/>
<keyword evidence="3" id="KW-1185">Reference proteome</keyword>
<sequence length="302" mass="34059">MYPGRHDGPTRLSSLTSTFGSSQSNFPSHVHRFLNSQGTHALQVPVSGRRGHGPRLNTDGSHATLSTSNTDMEEHDDFERIAMRSQELETEVANFRYQLAAEPTEVELLKQQLEEQGEVSKLAHDALYDAVQQKVHYQEQLYHHRREIMTLCKKLIEAGNSIYTPLEQIGYYIIASLMYNLEQRFFFLSPGTPSGRRRITDIIFSSAIPCMTFSAPSACNSRTNDFNDPRDSSVPTSVNTPGGVRGQTRSEHTRSRPPDLLIEVVESLFEFSFHTLSLELILAPTLLYNEDIYLTRGKAPVP</sequence>
<gene>
    <name evidence="2" type="ORF">ARMGADRAFT_1037807</name>
</gene>
<feature type="region of interest" description="Disordered" evidence="1">
    <location>
        <begin position="222"/>
        <end position="255"/>
    </location>
</feature>
<name>A0A2H3D5N5_ARMGA</name>
<accession>A0A2H3D5N5</accession>
<proteinExistence type="predicted"/>
<dbReference type="Proteomes" id="UP000217790">
    <property type="component" value="Unassembled WGS sequence"/>
</dbReference>
<feature type="region of interest" description="Disordered" evidence="1">
    <location>
        <begin position="1"/>
        <end position="24"/>
    </location>
</feature>
<organism evidence="2 3">
    <name type="scientific">Armillaria gallica</name>
    <name type="common">Bulbous honey fungus</name>
    <name type="synonym">Armillaria bulbosa</name>
    <dbReference type="NCBI Taxonomy" id="47427"/>
    <lineage>
        <taxon>Eukaryota</taxon>
        <taxon>Fungi</taxon>
        <taxon>Dikarya</taxon>
        <taxon>Basidiomycota</taxon>
        <taxon>Agaricomycotina</taxon>
        <taxon>Agaricomycetes</taxon>
        <taxon>Agaricomycetidae</taxon>
        <taxon>Agaricales</taxon>
        <taxon>Marasmiineae</taxon>
        <taxon>Physalacriaceae</taxon>
        <taxon>Armillaria</taxon>
    </lineage>
</organism>
<reference evidence="3" key="1">
    <citation type="journal article" date="2017" name="Nat. Ecol. Evol.">
        <title>Genome expansion and lineage-specific genetic innovations in the forest pathogenic fungi Armillaria.</title>
        <authorList>
            <person name="Sipos G."/>
            <person name="Prasanna A.N."/>
            <person name="Walter M.C."/>
            <person name="O'Connor E."/>
            <person name="Balint B."/>
            <person name="Krizsan K."/>
            <person name="Kiss B."/>
            <person name="Hess J."/>
            <person name="Varga T."/>
            <person name="Slot J."/>
            <person name="Riley R."/>
            <person name="Boka B."/>
            <person name="Rigling D."/>
            <person name="Barry K."/>
            <person name="Lee J."/>
            <person name="Mihaltcheva S."/>
            <person name="LaButti K."/>
            <person name="Lipzen A."/>
            <person name="Waldron R."/>
            <person name="Moloney N.M."/>
            <person name="Sperisen C."/>
            <person name="Kredics L."/>
            <person name="Vagvoelgyi C."/>
            <person name="Patrignani A."/>
            <person name="Fitzpatrick D."/>
            <person name="Nagy I."/>
            <person name="Doyle S."/>
            <person name="Anderson J.B."/>
            <person name="Grigoriev I.V."/>
            <person name="Gueldener U."/>
            <person name="Muensterkoetter M."/>
            <person name="Nagy L.G."/>
        </authorList>
    </citation>
    <scope>NUCLEOTIDE SEQUENCE [LARGE SCALE GENOMIC DNA]</scope>
    <source>
        <strain evidence="3">Ar21-2</strain>
    </source>
</reference>
<protein>
    <submittedName>
        <fullName evidence="2">Uncharacterized protein</fullName>
    </submittedName>
</protein>
<evidence type="ECO:0000256" key="1">
    <source>
        <dbReference type="SAM" id="MobiDB-lite"/>
    </source>
</evidence>
<evidence type="ECO:0000313" key="3">
    <source>
        <dbReference type="Proteomes" id="UP000217790"/>
    </source>
</evidence>